<evidence type="ECO:0000256" key="1">
    <source>
        <dbReference type="ARBA" id="ARBA00004123"/>
    </source>
</evidence>
<dbReference type="SMART" id="SM00343">
    <property type="entry name" value="ZnF_C2HC"/>
    <property type="match status" value="1"/>
</dbReference>
<evidence type="ECO:0000256" key="2">
    <source>
        <dbReference type="ARBA" id="ARBA00022723"/>
    </source>
</evidence>
<dbReference type="GO" id="GO:0006397">
    <property type="term" value="P:mRNA processing"/>
    <property type="evidence" value="ECO:0007669"/>
    <property type="project" value="InterPro"/>
</dbReference>
<dbReference type="InterPro" id="IPR013083">
    <property type="entry name" value="Znf_RING/FYVE/PHD"/>
</dbReference>
<dbReference type="SUPFAM" id="SSF57850">
    <property type="entry name" value="RING/U-box"/>
    <property type="match status" value="1"/>
</dbReference>
<dbReference type="AlphaFoldDB" id="A0A165A8V8"/>
<dbReference type="InParanoid" id="A0A165A8V8"/>
<reference evidence="10 11" key="1">
    <citation type="journal article" date="2016" name="Fungal Biol.">
        <title>The genome of Xylona heveae provides a window into fungal endophytism.</title>
        <authorList>
            <person name="Gazis R."/>
            <person name="Kuo A."/>
            <person name="Riley R."/>
            <person name="LaButti K."/>
            <person name="Lipzen A."/>
            <person name="Lin J."/>
            <person name="Amirebrahimi M."/>
            <person name="Hesse C.N."/>
            <person name="Spatafora J.W."/>
            <person name="Henrissat B."/>
            <person name="Hainaut M."/>
            <person name="Grigoriev I.V."/>
            <person name="Hibbett D.S."/>
        </authorList>
    </citation>
    <scope>NUCLEOTIDE SEQUENCE [LARGE SCALE GENOMIC DNA]</scope>
    <source>
        <strain evidence="10 11">TC161</strain>
    </source>
</reference>
<dbReference type="GO" id="GO:0006369">
    <property type="term" value="P:termination of RNA polymerase II transcription"/>
    <property type="evidence" value="ECO:0007669"/>
    <property type="project" value="EnsemblFungi"/>
</dbReference>
<dbReference type="InterPro" id="IPR014891">
    <property type="entry name" value="DWNN_domain"/>
</dbReference>
<comment type="subcellular location">
    <subcellularLocation>
        <location evidence="1">Nucleus</location>
    </subcellularLocation>
</comment>
<evidence type="ECO:0000256" key="5">
    <source>
        <dbReference type="ARBA" id="ARBA00023242"/>
    </source>
</evidence>
<keyword evidence="2" id="KW-0479">Metal-binding</keyword>
<dbReference type="GO" id="GO:0036002">
    <property type="term" value="F:pre-mRNA binding"/>
    <property type="evidence" value="ECO:0007669"/>
    <property type="project" value="EnsemblFungi"/>
</dbReference>
<keyword evidence="5" id="KW-0539">Nucleus</keyword>
<evidence type="ECO:0000256" key="4">
    <source>
        <dbReference type="ARBA" id="ARBA00022833"/>
    </source>
</evidence>
<dbReference type="GO" id="GO:0006511">
    <property type="term" value="P:ubiquitin-dependent protein catabolic process"/>
    <property type="evidence" value="ECO:0007669"/>
    <property type="project" value="TreeGrafter"/>
</dbReference>
<dbReference type="Gene3D" id="3.10.20.90">
    <property type="entry name" value="Phosphatidylinositol 3-kinase Catalytic Subunit, Chain A, domain 1"/>
    <property type="match status" value="1"/>
</dbReference>
<evidence type="ECO:0000313" key="11">
    <source>
        <dbReference type="Proteomes" id="UP000076632"/>
    </source>
</evidence>
<evidence type="ECO:0000259" key="8">
    <source>
        <dbReference type="PROSITE" id="PS50158"/>
    </source>
</evidence>
<dbReference type="RefSeq" id="XP_018185662.1">
    <property type="nucleotide sequence ID" value="XM_018329657.1"/>
</dbReference>
<dbReference type="Pfam" id="PF13696">
    <property type="entry name" value="zf-CCHC_2"/>
    <property type="match status" value="1"/>
</dbReference>
<dbReference type="GeneID" id="28894794"/>
<dbReference type="OrthoDB" id="106784at2759"/>
<dbReference type="InterPro" id="IPR025829">
    <property type="entry name" value="Zn_knuckle_CX2CX3GHX4C"/>
</dbReference>
<sequence length="357" mass="38862">MSSSVFFKFKSQKEPSRVTFDGTGISVFELKREIISINRLGDGTDFDLAIYNEDTNEEYDDDTTIIPRSTSIIARRLPAAKAGRGSAARYVSGKMPVHARNAGRVEAQATKPTSQAPAASSAAAEMDNAQTEEERIAAMFKAGADQWEQQQQEMANATPVYRGGPFKGKPMNVPDHKPPQGYICYRCGEKGHWIQACPTNNDPNFDGRPRVKRTTGIPRSFLKTIEKPAALGGDGLTEDARQVSGVMVNAEGEFVIAEPDKASWEQYQAKAKVSAAAQEAAATGSKEVRERGLECPIDKRMFVEPTKSPCCGRTYCAECISNALIESDFVCPGCSSEGVLIDNLEPDAEAAQKIKEF</sequence>
<evidence type="ECO:0000256" key="6">
    <source>
        <dbReference type="PROSITE-ProRule" id="PRU00047"/>
    </source>
</evidence>
<keyword evidence="3 6" id="KW-0863">Zinc-finger</keyword>
<dbReference type="PROSITE" id="PS50158">
    <property type="entry name" value="ZF_CCHC"/>
    <property type="match status" value="1"/>
</dbReference>
<feature type="region of interest" description="Disordered" evidence="7">
    <location>
        <begin position="104"/>
        <end position="131"/>
    </location>
</feature>
<dbReference type="SUPFAM" id="SSF57756">
    <property type="entry name" value="Retrovirus zinc finger-like domains"/>
    <property type="match status" value="1"/>
</dbReference>
<protein>
    <submittedName>
        <fullName evidence="10">DWNN-domain-containing protein</fullName>
    </submittedName>
</protein>
<feature type="non-terminal residue" evidence="10">
    <location>
        <position position="357"/>
    </location>
</feature>
<dbReference type="Gene3D" id="3.30.40.10">
    <property type="entry name" value="Zinc/RING finger domain, C3HC4 (zinc finger)"/>
    <property type="match status" value="1"/>
</dbReference>
<dbReference type="STRING" id="1328760.A0A165A8V8"/>
<dbReference type="GO" id="GO:0061630">
    <property type="term" value="F:ubiquitin protein ligase activity"/>
    <property type="evidence" value="ECO:0007669"/>
    <property type="project" value="EnsemblFungi"/>
</dbReference>
<accession>A0A165A8V8</accession>
<dbReference type="EMBL" id="KV407464">
    <property type="protein sequence ID" value="KZF20107.1"/>
    <property type="molecule type" value="Genomic_DNA"/>
</dbReference>
<feature type="compositionally biased region" description="Low complexity" evidence="7">
    <location>
        <begin position="107"/>
        <end position="124"/>
    </location>
</feature>
<dbReference type="InterPro" id="IPR036875">
    <property type="entry name" value="Znf_CCHC_sf"/>
</dbReference>
<dbReference type="PROSITE" id="PS51282">
    <property type="entry name" value="DWNN"/>
    <property type="match status" value="1"/>
</dbReference>
<dbReference type="CDD" id="cd16620">
    <property type="entry name" value="vRING-HC-C4C4_RBBP6"/>
    <property type="match status" value="1"/>
</dbReference>
<feature type="domain" description="CCHC-type" evidence="8">
    <location>
        <begin position="184"/>
        <end position="198"/>
    </location>
</feature>
<dbReference type="FunFam" id="4.10.60.10:FF:000005">
    <property type="entry name" value="E3 ubiquitin-protein ligase RBBP6"/>
    <property type="match status" value="1"/>
</dbReference>
<keyword evidence="11" id="KW-1185">Reference proteome</keyword>
<evidence type="ECO:0000256" key="3">
    <source>
        <dbReference type="ARBA" id="ARBA00022771"/>
    </source>
</evidence>
<dbReference type="InterPro" id="IPR033489">
    <property type="entry name" value="RBBP6"/>
</dbReference>
<dbReference type="FunCoup" id="A0A165A8V8">
    <property type="interactions" value="117"/>
</dbReference>
<dbReference type="PANTHER" id="PTHR15439">
    <property type="entry name" value="RETINOBLASTOMA-BINDING PROTEIN 6"/>
    <property type="match status" value="1"/>
</dbReference>
<dbReference type="Pfam" id="PF08783">
    <property type="entry name" value="DWNN"/>
    <property type="match status" value="1"/>
</dbReference>
<keyword evidence="4" id="KW-0862">Zinc</keyword>
<dbReference type="GO" id="GO:0005847">
    <property type="term" value="C:mRNA cleavage and polyadenylation specificity factor complex"/>
    <property type="evidence" value="ECO:0007669"/>
    <property type="project" value="EnsemblFungi"/>
</dbReference>
<dbReference type="Gene3D" id="4.10.60.10">
    <property type="entry name" value="Zinc finger, CCHC-type"/>
    <property type="match status" value="1"/>
</dbReference>
<organism evidence="10 11">
    <name type="scientific">Xylona heveae (strain CBS 132557 / TC161)</name>
    <dbReference type="NCBI Taxonomy" id="1328760"/>
    <lineage>
        <taxon>Eukaryota</taxon>
        <taxon>Fungi</taxon>
        <taxon>Dikarya</taxon>
        <taxon>Ascomycota</taxon>
        <taxon>Pezizomycotina</taxon>
        <taxon>Xylonomycetes</taxon>
        <taxon>Xylonales</taxon>
        <taxon>Xylonaceae</taxon>
        <taxon>Xylona</taxon>
    </lineage>
</organism>
<evidence type="ECO:0000313" key="10">
    <source>
        <dbReference type="EMBL" id="KZF20107.1"/>
    </source>
</evidence>
<dbReference type="Proteomes" id="UP000076632">
    <property type="component" value="Unassembled WGS sequence"/>
</dbReference>
<proteinExistence type="predicted"/>
<gene>
    <name evidence="10" type="ORF">L228DRAFT_205500</name>
</gene>
<dbReference type="GO" id="GO:0000209">
    <property type="term" value="P:protein polyubiquitination"/>
    <property type="evidence" value="ECO:0007669"/>
    <property type="project" value="EnsemblFungi"/>
</dbReference>
<dbReference type="GO" id="GO:0008270">
    <property type="term" value="F:zinc ion binding"/>
    <property type="evidence" value="ECO:0007669"/>
    <property type="project" value="UniProtKB-KW"/>
</dbReference>
<dbReference type="InterPro" id="IPR001878">
    <property type="entry name" value="Znf_CCHC"/>
</dbReference>
<evidence type="ECO:0000256" key="7">
    <source>
        <dbReference type="SAM" id="MobiDB-lite"/>
    </source>
</evidence>
<evidence type="ECO:0000259" key="9">
    <source>
        <dbReference type="PROSITE" id="PS51282"/>
    </source>
</evidence>
<dbReference type="GO" id="GO:0005829">
    <property type="term" value="C:cytosol"/>
    <property type="evidence" value="ECO:0007669"/>
    <property type="project" value="EnsemblFungi"/>
</dbReference>
<feature type="domain" description="DWNN" evidence="9">
    <location>
        <begin position="5"/>
        <end position="78"/>
    </location>
</feature>
<dbReference type="SMART" id="SM01180">
    <property type="entry name" value="DWNN"/>
    <property type="match status" value="1"/>
</dbReference>
<dbReference type="OMA" id="CGAKDHW"/>
<name>A0A165A8V8_XYLHT</name>
<dbReference type="PANTHER" id="PTHR15439:SF0">
    <property type="entry name" value="CELL DIVISION CYCLE AND APOPTOSIS REGULATOR PROTEIN 1-RELATED"/>
    <property type="match status" value="1"/>
</dbReference>